<dbReference type="AlphaFoldDB" id="A0A2S8FDI0"/>
<evidence type="ECO:0000313" key="3">
    <source>
        <dbReference type="Proteomes" id="UP000238322"/>
    </source>
</evidence>
<dbReference type="Proteomes" id="UP000238322">
    <property type="component" value="Unassembled WGS sequence"/>
</dbReference>
<organism evidence="2 3">
    <name type="scientific">Blastopirellula marina</name>
    <dbReference type="NCBI Taxonomy" id="124"/>
    <lineage>
        <taxon>Bacteria</taxon>
        <taxon>Pseudomonadati</taxon>
        <taxon>Planctomycetota</taxon>
        <taxon>Planctomycetia</taxon>
        <taxon>Pirellulales</taxon>
        <taxon>Pirellulaceae</taxon>
        <taxon>Blastopirellula</taxon>
    </lineage>
</organism>
<evidence type="ECO:0000256" key="1">
    <source>
        <dbReference type="SAM" id="MobiDB-lite"/>
    </source>
</evidence>
<reference evidence="2 3" key="1">
    <citation type="submission" date="2018-02" db="EMBL/GenBank/DDBJ databases">
        <title>Comparative genomes isolates from brazilian mangrove.</title>
        <authorList>
            <person name="Araujo J.E."/>
            <person name="Taketani R.G."/>
            <person name="Silva M.C.P."/>
            <person name="Loureco M.V."/>
            <person name="Andreote F.D."/>
        </authorList>
    </citation>
    <scope>NUCLEOTIDE SEQUENCE [LARGE SCALE GENOMIC DNA]</scope>
    <source>
        <strain evidence="2 3">Hex-1 MGV</strain>
    </source>
</reference>
<evidence type="ECO:0008006" key="4">
    <source>
        <dbReference type="Google" id="ProtNLM"/>
    </source>
</evidence>
<dbReference type="EMBL" id="PUHY01000014">
    <property type="protein sequence ID" value="PQO30231.1"/>
    <property type="molecule type" value="Genomic_DNA"/>
</dbReference>
<gene>
    <name evidence="2" type="ORF">C5Y83_22920</name>
</gene>
<accession>A0A2S8FDI0</accession>
<sequence>MGALGDQGTPAPTKQITNDPRDNMYKTSLLAAFAALAFTSLASSSLFAQSAPYDPYAPQVEEPPIAADGSLNWPVFYKSASLQANYEKLWNMGACLGTNKKITIPVANNRLDINKMPEGKLEGIVMRVGKGQLFVRQADGKIKKIAVHPAGVSRIDVTGDVPARWLKPGMGVRLVGQVDESGHGPDTLEQLDIVTIPPGFEPNPVVAGKRQSIVAVVASLRGNRLLLKTPSGSLRRLSFQISDETVAHVQVKDLAFASVGDKVEAKGHFYSGDKNEHWVFASDVTVSKPEAPSEETASTDTSTVAARVN</sequence>
<feature type="compositionally biased region" description="Polar residues" evidence="1">
    <location>
        <begin position="295"/>
        <end position="309"/>
    </location>
</feature>
<comment type="caution">
    <text evidence="2">The sequence shown here is derived from an EMBL/GenBank/DDBJ whole genome shotgun (WGS) entry which is preliminary data.</text>
</comment>
<evidence type="ECO:0000313" key="2">
    <source>
        <dbReference type="EMBL" id="PQO30231.1"/>
    </source>
</evidence>
<proteinExistence type="predicted"/>
<feature type="region of interest" description="Disordered" evidence="1">
    <location>
        <begin position="289"/>
        <end position="309"/>
    </location>
</feature>
<feature type="region of interest" description="Disordered" evidence="1">
    <location>
        <begin position="1"/>
        <end position="20"/>
    </location>
</feature>
<protein>
    <recommendedName>
        <fullName evidence="4">DUF5666 domain-containing protein</fullName>
    </recommendedName>
</protein>
<name>A0A2S8FDI0_9BACT</name>